<feature type="compositionally biased region" description="Polar residues" evidence="2">
    <location>
        <begin position="169"/>
        <end position="180"/>
    </location>
</feature>
<evidence type="ECO:0000259" key="3">
    <source>
        <dbReference type="PROSITE" id="PS50157"/>
    </source>
</evidence>
<evidence type="ECO:0000313" key="5">
    <source>
        <dbReference type="Proteomes" id="UP000683360"/>
    </source>
</evidence>
<dbReference type="OrthoDB" id="6162327at2759"/>
<evidence type="ECO:0000313" key="4">
    <source>
        <dbReference type="EMBL" id="CAG2236572.1"/>
    </source>
</evidence>
<comment type="caution">
    <text evidence="4">The sequence shown here is derived from an EMBL/GenBank/DDBJ whole genome shotgun (WGS) entry which is preliminary data.</text>
</comment>
<feature type="compositionally biased region" description="Low complexity" evidence="2">
    <location>
        <begin position="367"/>
        <end position="378"/>
    </location>
</feature>
<dbReference type="GO" id="GO:0008270">
    <property type="term" value="F:zinc ion binding"/>
    <property type="evidence" value="ECO:0007669"/>
    <property type="project" value="UniProtKB-KW"/>
</dbReference>
<evidence type="ECO:0000256" key="2">
    <source>
        <dbReference type="SAM" id="MobiDB-lite"/>
    </source>
</evidence>
<protein>
    <recommendedName>
        <fullName evidence="3">C2H2-type domain-containing protein</fullName>
    </recommendedName>
</protein>
<keyword evidence="1" id="KW-0479">Metal-binding</keyword>
<dbReference type="Proteomes" id="UP000683360">
    <property type="component" value="Unassembled WGS sequence"/>
</dbReference>
<feature type="region of interest" description="Disordered" evidence="2">
    <location>
        <begin position="65"/>
        <end position="95"/>
    </location>
</feature>
<dbReference type="PROSITE" id="PS50157">
    <property type="entry name" value="ZINC_FINGER_C2H2_2"/>
    <property type="match status" value="2"/>
</dbReference>
<dbReference type="InterPro" id="IPR050457">
    <property type="entry name" value="ZnFinger_BTB_dom_contain"/>
</dbReference>
<gene>
    <name evidence="4" type="ORF">MEDL_49015</name>
</gene>
<dbReference type="InterPro" id="IPR036236">
    <property type="entry name" value="Znf_C2H2_sf"/>
</dbReference>
<proteinExistence type="predicted"/>
<dbReference type="InterPro" id="IPR013087">
    <property type="entry name" value="Znf_C2H2_type"/>
</dbReference>
<feature type="region of interest" description="Disordered" evidence="2">
    <location>
        <begin position="459"/>
        <end position="478"/>
    </location>
</feature>
<evidence type="ECO:0000256" key="1">
    <source>
        <dbReference type="PROSITE-ProRule" id="PRU00042"/>
    </source>
</evidence>
<sequence length="655" mass="75413">MDADLVDVKQMFSDMMRSVQPWTLSHFIMWLDLKLAEYKVLGYMVLDKKSAYDKDQATVYRQTSRINTSSPLSESSSEQIYDLPIQGKQTKQKRSPNKLNDYMESVTNAGMNERTDNSMKFVKQNSQNQECKRQTFESGSQECSENKSVDNKIQNQRKPRKPGKVLHSIVNNLKQNSINNPLVGDSGPDLCKTGNQKNEQSERDSVYPSYKTKDSPSLQGKYQNNGINTQNHQVMSSLSRRQEVTSGAIHDHRLSNRNTEIYPSQESEVSVEDSAPLYKSQQFSSLISLSRSRGRRRRSSNEEITYPLIKTKDSEITQPYDEPPRAQNLADFYFAQNQLDEQFAVRRAKQSVCKMTAKYYENEDPPSNHQSEQNHNSNRLTPSKYDNGTKILKDVSIKQEVASPDRSEVNSPRNYEIEREKTPNPLESSIPKQFNDYESHTSMSNTGNEMVVNGNNRPVVVKSEPQNDEEYSSSTGNYYNQCYSSDGDTTSFKDTSTHFEYHGDDIAEESYMQDNSELYGEDSSNDVLQGSAGTDQHDNKIMRQRSYKKRQLESLPNQVPRDASSGKFVCELCSKTFTNRSSYFRHKRIHGEKKYRCFVCDKAFHRKEHLQSHIHRHTKSFPLKCCKCSYESHSLDEANTHYQDSHSHLETESTY</sequence>
<feature type="region of interest" description="Disordered" evidence="2">
    <location>
        <begin position="517"/>
        <end position="538"/>
    </location>
</feature>
<keyword evidence="5" id="KW-1185">Reference proteome</keyword>
<name>A0A8S3U3G4_MYTED</name>
<feature type="compositionally biased region" description="Polar residues" evidence="2">
    <location>
        <begin position="525"/>
        <end position="534"/>
    </location>
</feature>
<reference evidence="4" key="1">
    <citation type="submission" date="2021-03" db="EMBL/GenBank/DDBJ databases">
        <authorList>
            <person name="Bekaert M."/>
        </authorList>
    </citation>
    <scope>NUCLEOTIDE SEQUENCE</scope>
</reference>
<feature type="compositionally biased region" description="Polar residues" evidence="2">
    <location>
        <begin position="215"/>
        <end position="225"/>
    </location>
</feature>
<dbReference type="GO" id="GO:0000978">
    <property type="term" value="F:RNA polymerase II cis-regulatory region sequence-specific DNA binding"/>
    <property type="evidence" value="ECO:0007669"/>
    <property type="project" value="TreeGrafter"/>
</dbReference>
<feature type="region of interest" description="Disordered" evidence="2">
    <location>
        <begin position="123"/>
        <end position="225"/>
    </location>
</feature>
<accession>A0A8S3U3G4</accession>
<dbReference type="Gene3D" id="3.30.160.60">
    <property type="entry name" value="Classic Zinc Finger"/>
    <property type="match status" value="2"/>
</dbReference>
<dbReference type="PANTHER" id="PTHR46105">
    <property type="entry name" value="AGAP004733-PA"/>
    <property type="match status" value="1"/>
</dbReference>
<dbReference type="SUPFAM" id="SSF57667">
    <property type="entry name" value="beta-beta-alpha zinc fingers"/>
    <property type="match status" value="2"/>
</dbReference>
<dbReference type="AlphaFoldDB" id="A0A8S3U3G4"/>
<keyword evidence="1" id="KW-0862">Zinc</keyword>
<feature type="domain" description="C2H2-type" evidence="3">
    <location>
        <begin position="568"/>
        <end position="595"/>
    </location>
</feature>
<dbReference type="PROSITE" id="PS00028">
    <property type="entry name" value="ZINC_FINGER_C2H2_1"/>
    <property type="match status" value="2"/>
</dbReference>
<feature type="compositionally biased region" description="Basic residues" evidence="2">
    <location>
        <begin position="155"/>
        <end position="164"/>
    </location>
</feature>
<feature type="region of interest" description="Disordered" evidence="2">
    <location>
        <begin position="361"/>
        <end position="387"/>
    </location>
</feature>
<feature type="region of interest" description="Disordered" evidence="2">
    <location>
        <begin position="401"/>
        <end position="432"/>
    </location>
</feature>
<feature type="region of interest" description="Disordered" evidence="2">
    <location>
        <begin position="289"/>
        <end position="323"/>
    </location>
</feature>
<dbReference type="GO" id="GO:0000981">
    <property type="term" value="F:DNA-binding transcription factor activity, RNA polymerase II-specific"/>
    <property type="evidence" value="ECO:0007669"/>
    <property type="project" value="TreeGrafter"/>
</dbReference>
<dbReference type="PANTHER" id="PTHR46105:SF28">
    <property type="entry name" value="ZINC FINGER PROTEIN 37-LIKE"/>
    <property type="match status" value="1"/>
</dbReference>
<dbReference type="EMBL" id="CAJPWZ010002359">
    <property type="protein sequence ID" value="CAG2236572.1"/>
    <property type="molecule type" value="Genomic_DNA"/>
</dbReference>
<feature type="domain" description="C2H2-type" evidence="3">
    <location>
        <begin position="595"/>
        <end position="622"/>
    </location>
</feature>
<dbReference type="SMART" id="SM00355">
    <property type="entry name" value="ZnF_C2H2"/>
    <property type="match status" value="3"/>
</dbReference>
<keyword evidence="1" id="KW-0863">Zinc-finger</keyword>
<feature type="compositionally biased region" description="Low complexity" evidence="2">
    <location>
        <begin position="69"/>
        <end position="78"/>
    </location>
</feature>
<organism evidence="4 5">
    <name type="scientific">Mytilus edulis</name>
    <name type="common">Blue mussel</name>
    <dbReference type="NCBI Taxonomy" id="6550"/>
    <lineage>
        <taxon>Eukaryota</taxon>
        <taxon>Metazoa</taxon>
        <taxon>Spiralia</taxon>
        <taxon>Lophotrochozoa</taxon>
        <taxon>Mollusca</taxon>
        <taxon>Bivalvia</taxon>
        <taxon>Autobranchia</taxon>
        <taxon>Pteriomorphia</taxon>
        <taxon>Mytilida</taxon>
        <taxon>Mytiloidea</taxon>
        <taxon>Mytilidae</taxon>
        <taxon>Mytilinae</taxon>
        <taxon>Mytilus</taxon>
    </lineage>
</organism>